<dbReference type="PROSITE" id="PS51396">
    <property type="entry name" value="PUL"/>
    <property type="match status" value="1"/>
</dbReference>
<dbReference type="PANTHER" id="PTHR19849:SF0">
    <property type="entry name" value="PHOSPHOLIPASE A-2-ACTIVATING PROTEIN"/>
    <property type="match status" value="1"/>
</dbReference>
<dbReference type="InterPro" id="IPR015155">
    <property type="entry name" value="PFU"/>
</dbReference>
<dbReference type="Gene3D" id="1.25.10.10">
    <property type="entry name" value="Leucine-rich Repeat Variant"/>
    <property type="match status" value="1"/>
</dbReference>
<evidence type="ECO:0000256" key="5">
    <source>
        <dbReference type="PROSITE-ProRule" id="PRU00221"/>
    </source>
</evidence>
<evidence type="ECO:0000256" key="3">
    <source>
        <dbReference type="ARBA" id="ARBA00022574"/>
    </source>
</evidence>
<dbReference type="SUPFAM" id="SSF50978">
    <property type="entry name" value="WD40 repeat-like"/>
    <property type="match status" value="1"/>
</dbReference>
<dbReference type="Proteomes" id="UP000002009">
    <property type="component" value="Chromosome 9"/>
</dbReference>
<dbReference type="OrthoDB" id="10265988at2759"/>
<evidence type="ECO:0000313" key="9">
    <source>
        <dbReference type="Proteomes" id="UP000002009"/>
    </source>
</evidence>
<dbReference type="PROSITE" id="PS51394">
    <property type="entry name" value="PFU"/>
    <property type="match status" value="1"/>
</dbReference>
<feature type="domain" description="PFU" evidence="6">
    <location>
        <begin position="386"/>
        <end position="481"/>
    </location>
</feature>
<evidence type="ECO:0000259" key="7">
    <source>
        <dbReference type="PROSITE" id="PS51396"/>
    </source>
</evidence>
<dbReference type="EMBL" id="CP001329">
    <property type="protein sequence ID" value="ACO65754.1"/>
    <property type="molecule type" value="Genomic_DNA"/>
</dbReference>
<dbReference type="InterPro" id="IPR036322">
    <property type="entry name" value="WD40_repeat_dom_sf"/>
</dbReference>
<gene>
    <name evidence="8" type="ORF">MICPUN_102173</name>
</gene>
<dbReference type="Gene3D" id="3.10.20.870">
    <property type="entry name" value="PFU (PLAA family ubiquitin binding), C-terminal domain"/>
    <property type="match status" value="1"/>
</dbReference>
<evidence type="ECO:0000256" key="2">
    <source>
        <dbReference type="ARBA" id="ARBA00022490"/>
    </source>
</evidence>
<feature type="repeat" description="WD" evidence="5">
    <location>
        <begin position="185"/>
        <end position="216"/>
    </location>
</feature>
<feature type="repeat" description="WD" evidence="5">
    <location>
        <begin position="55"/>
        <end position="97"/>
    </location>
</feature>
<dbReference type="SMART" id="SM00320">
    <property type="entry name" value="WD40"/>
    <property type="match status" value="7"/>
</dbReference>
<dbReference type="Pfam" id="PF08324">
    <property type="entry name" value="PUL"/>
    <property type="match status" value="1"/>
</dbReference>
<evidence type="ECO:0000256" key="1">
    <source>
        <dbReference type="ARBA" id="ARBA00004496"/>
    </source>
</evidence>
<dbReference type="InParanoid" id="C1EBN8"/>
<evidence type="ECO:0000256" key="4">
    <source>
        <dbReference type="ARBA" id="ARBA00022737"/>
    </source>
</evidence>
<dbReference type="RefSeq" id="XP_002504496.1">
    <property type="nucleotide sequence ID" value="XM_002504450.1"/>
</dbReference>
<dbReference type="InterPro" id="IPR038122">
    <property type="entry name" value="PFU_sf"/>
</dbReference>
<protein>
    <recommendedName>
        <fullName evidence="10">Phospholipase A-2-activating protein</fullName>
    </recommendedName>
</protein>
<dbReference type="GO" id="GO:0043161">
    <property type="term" value="P:proteasome-mediated ubiquitin-dependent protein catabolic process"/>
    <property type="evidence" value="ECO:0007669"/>
    <property type="project" value="TreeGrafter"/>
</dbReference>
<feature type="repeat" description="WD" evidence="5">
    <location>
        <begin position="226"/>
        <end position="267"/>
    </location>
</feature>
<dbReference type="CDD" id="cd00200">
    <property type="entry name" value="WD40"/>
    <property type="match status" value="1"/>
</dbReference>
<dbReference type="InterPro" id="IPR001680">
    <property type="entry name" value="WD40_rpt"/>
</dbReference>
<keyword evidence="9" id="KW-1185">Reference proteome</keyword>
<evidence type="ECO:0000313" key="8">
    <source>
        <dbReference type="EMBL" id="ACO65754.1"/>
    </source>
</evidence>
<feature type="repeat" description="WD" evidence="5">
    <location>
        <begin position="10"/>
        <end position="40"/>
    </location>
</feature>
<dbReference type="PROSITE" id="PS50082">
    <property type="entry name" value="WD_REPEATS_2"/>
    <property type="match status" value="5"/>
</dbReference>
<sequence length="799" mass="81574">MSEYKLRSDCKGHEDDVRGVAVCAADVFATCSRDKTVRVWREAIGGVGFACSTVCVGHESFVTALAFAPNDASSVVSGGRDRTLVAWDPASGDARGRMRGHALDVTAVCILSDGRVVSGSMDKSIKIFDPSKAFECVETFDDAHDSSVLALVALPDAFGGGFLSGSADATIRAWKNASADDGAVFGRHADTVRGLALNATANLVLSASHDTTARAWTPAGDVVATYRGHSALVYAVASSACGTRVVTGSEDDTARLWLASSGECAQVVPHPGCVWSVAYLPPPPGGGGGGGGGGKGDGKDVGDFVTCCADGSVRVWTASPDRVDAAAAKALEDFLVARAAERAARQLADAQSKLKLEPPSVLAAPGDRDGATKVIKEEGGSIAAYSWSAAGSTWERLGEVTGVGDGAGKKTYAGQEYDYVFDVDFKDGAPPLKLPFNDGDNPYAAAEQFLETSGLPMEYREQVVNFIVQNVGSANVAQGANVDPFTGAGAYVPGGVPTGGGAFGAGGGGYGGSHDPFTGGGAYVPSAPSATTAAPVNGSTFKYLPMRTPVAFETAKYDGILRKLSEFGAEEGAAGDVAAACNGGDPPGASSIAALAAYLESWPVDKLFPLLDLCRMAALRGDAAGVSREVASAMAAACARSVAEAPRLPANLLTAGRLFCNAFRHEVARDAFVLRASEILDGLAAAASPDAKTPARLALATAVLNVSTRVHVSDASLAECAPRAVSVGAELLLSCPAEEDDARFRTLVALAQIAADGGAECKSLAKDLGLGDVAEALRVSGGSERVRDAAGDLKLAMSR</sequence>
<dbReference type="GO" id="GO:0010992">
    <property type="term" value="P:ubiquitin recycling"/>
    <property type="evidence" value="ECO:0007669"/>
    <property type="project" value="TreeGrafter"/>
</dbReference>
<evidence type="ECO:0008006" key="10">
    <source>
        <dbReference type="Google" id="ProtNLM"/>
    </source>
</evidence>
<keyword evidence="4" id="KW-0677">Repeat</keyword>
<dbReference type="Pfam" id="PF09070">
    <property type="entry name" value="PFU"/>
    <property type="match status" value="1"/>
</dbReference>
<keyword evidence="2" id="KW-0963">Cytoplasm</keyword>
<dbReference type="KEGG" id="mis:MICPUN_102173"/>
<feature type="domain" description="PUL" evidence="7">
    <location>
        <begin position="542"/>
        <end position="796"/>
    </location>
</feature>
<dbReference type="eggNOG" id="KOG0301">
    <property type="taxonomic scope" value="Eukaryota"/>
</dbReference>
<dbReference type="InterPro" id="IPR011989">
    <property type="entry name" value="ARM-like"/>
</dbReference>
<organism evidence="8 9">
    <name type="scientific">Micromonas commoda (strain RCC299 / NOUM17 / CCMP2709)</name>
    <name type="common">Picoplanktonic green alga</name>
    <dbReference type="NCBI Taxonomy" id="296587"/>
    <lineage>
        <taxon>Eukaryota</taxon>
        <taxon>Viridiplantae</taxon>
        <taxon>Chlorophyta</taxon>
        <taxon>Mamiellophyceae</taxon>
        <taxon>Mamiellales</taxon>
        <taxon>Mamiellaceae</taxon>
        <taxon>Micromonas</taxon>
    </lineage>
</organism>
<feature type="repeat" description="WD" evidence="5">
    <location>
        <begin position="141"/>
        <end position="175"/>
    </location>
</feature>
<reference evidence="8 9" key="1">
    <citation type="journal article" date="2009" name="Science">
        <title>Green evolution and dynamic adaptations revealed by genomes of the marine picoeukaryotes Micromonas.</title>
        <authorList>
            <person name="Worden A.Z."/>
            <person name="Lee J.H."/>
            <person name="Mock T."/>
            <person name="Rouze P."/>
            <person name="Simmons M.P."/>
            <person name="Aerts A.L."/>
            <person name="Allen A.E."/>
            <person name="Cuvelier M.L."/>
            <person name="Derelle E."/>
            <person name="Everett M.V."/>
            <person name="Foulon E."/>
            <person name="Grimwood J."/>
            <person name="Gundlach H."/>
            <person name="Henrissat B."/>
            <person name="Napoli C."/>
            <person name="McDonald S.M."/>
            <person name="Parker M.S."/>
            <person name="Rombauts S."/>
            <person name="Salamov A."/>
            <person name="Von Dassow P."/>
            <person name="Badger J.H."/>
            <person name="Coutinho P.M."/>
            <person name="Demir E."/>
            <person name="Dubchak I."/>
            <person name="Gentemann C."/>
            <person name="Eikrem W."/>
            <person name="Gready J.E."/>
            <person name="John U."/>
            <person name="Lanier W."/>
            <person name="Lindquist E.A."/>
            <person name="Lucas S."/>
            <person name="Mayer K.F."/>
            <person name="Moreau H."/>
            <person name="Not F."/>
            <person name="Otillar R."/>
            <person name="Panaud O."/>
            <person name="Pangilinan J."/>
            <person name="Paulsen I."/>
            <person name="Piegu B."/>
            <person name="Poliakov A."/>
            <person name="Robbens S."/>
            <person name="Schmutz J."/>
            <person name="Toulza E."/>
            <person name="Wyss T."/>
            <person name="Zelensky A."/>
            <person name="Zhou K."/>
            <person name="Armbrust E.V."/>
            <person name="Bhattacharya D."/>
            <person name="Goodenough U.W."/>
            <person name="Van de Peer Y."/>
            <person name="Grigoriev I.V."/>
        </authorList>
    </citation>
    <scope>NUCLEOTIDE SEQUENCE [LARGE SCALE GENOMIC DNA]</scope>
    <source>
        <strain evidence="9">RCC299 / NOUM17</strain>
    </source>
</reference>
<keyword evidence="3 5" id="KW-0853">WD repeat</keyword>
<dbReference type="InterPro" id="IPR013535">
    <property type="entry name" value="PUL_dom"/>
</dbReference>
<comment type="subcellular location">
    <subcellularLocation>
        <location evidence="1">Cytoplasm</location>
    </subcellularLocation>
</comment>
<dbReference type="PROSITE" id="PS50294">
    <property type="entry name" value="WD_REPEATS_REGION"/>
    <property type="match status" value="2"/>
</dbReference>
<dbReference type="Gene3D" id="2.130.10.10">
    <property type="entry name" value="YVTN repeat-like/Quinoprotein amine dehydrogenase"/>
    <property type="match status" value="2"/>
</dbReference>
<dbReference type="PANTHER" id="PTHR19849">
    <property type="entry name" value="PHOSPHOLIPASE A-2-ACTIVATING PROTEIN"/>
    <property type="match status" value="1"/>
</dbReference>
<proteinExistence type="predicted"/>
<dbReference type="OMA" id="DKCIYYW"/>
<accession>C1EBN8</accession>
<dbReference type="GeneID" id="8246054"/>
<dbReference type="GO" id="GO:0005634">
    <property type="term" value="C:nucleus"/>
    <property type="evidence" value="ECO:0007669"/>
    <property type="project" value="TreeGrafter"/>
</dbReference>
<dbReference type="GO" id="GO:0005737">
    <property type="term" value="C:cytoplasm"/>
    <property type="evidence" value="ECO:0007669"/>
    <property type="project" value="UniProtKB-SubCell"/>
</dbReference>
<dbReference type="AlphaFoldDB" id="C1EBN8"/>
<dbReference type="STRING" id="296587.C1EBN8"/>
<evidence type="ECO:0000259" key="6">
    <source>
        <dbReference type="PROSITE" id="PS51394"/>
    </source>
</evidence>
<dbReference type="Pfam" id="PF00400">
    <property type="entry name" value="WD40"/>
    <property type="match status" value="7"/>
</dbReference>
<dbReference type="InterPro" id="IPR015943">
    <property type="entry name" value="WD40/YVTN_repeat-like_dom_sf"/>
</dbReference>
<name>C1EBN8_MICCC</name>
<dbReference type="GO" id="GO:0043130">
    <property type="term" value="F:ubiquitin binding"/>
    <property type="evidence" value="ECO:0007669"/>
    <property type="project" value="TreeGrafter"/>
</dbReference>